<dbReference type="Gene3D" id="1.20.58.760">
    <property type="entry name" value="Peptidase M41"/>
    <property type="match status" value="1"/>
</dbReference>
<dbReference type="EMBL" id="EF084141">
    <property type="protein sequence ID" value="ABK23469.1"/>
    <property type="molecule type" value="mRNA"/>
</dbReference>
<organism evidence="1">
    <name type="scientific">Picea sitchensis</name>
    <name type="common">Sitka spruce</name>
    <name type="synonym">Pinus sitchensis</name>
    <dbReference type="NCBI Taxonomy" id="3332"/>
    <lineage>
        <taxon>Eukaryota</taxon>
        <taxon>Viridiplantae</taxon>
        <taxon>Streptophyta</taxon>
        <taxon>Embryophyta</taxon>
        <taxon>Tracheophyta</taxon>
        <taxon>Spermatophyta</taxon>
        <taxon>Pinopsida</taxon>
        <taxon>Pinidae</taxon>
        <taxon>Conifers I</taxon>
        <taxon>Pinales</taxon>
        <taxon>Pinaceae</taxon>
        <taxon>Picea</taxon>
    </lineage>
</organism>
<dbReference type="GO" id="GO:0006508">
    <property type="term" value="P:proteolysis"/>
    <property type="evidence" value="ECO:0007669"/>
    <property type="project" value="InterPro"/>
</dbReference>
<evidence type="ECO:0000313" key="1">
    <source>
        <dbReference type="EMBL" id="ABK23469.1"/>
    </source>
</evidence>
<evidence type="ECO:0008006" key="2">
    <source>
        <dbReference type="Google" id="ProtNLM"/>
    </source>
</evidence>
<sequence>MVLEYGWGPDDSPMVYLTRISGESLDTGKDHVYELEANIKKLFNTACDKAAEILQKNHKALVALLEHLLEYDVVTKQEMSRILEENGAVQESEPFMLISYKNHELAADMSTNGTGRFSGTPQFSASGF</sequence>
<name>A9NS58_PICSI</name>
<dbReference type="InterPro" id="IPR037219">
    <property type="entry name" value="Peptidase_M41-like"/>
</dbReference>
<dbReference type="AlphaFoldDB" id="A9NS58"/>
<accession>A9NS58</accession>
<protein>
    <recommendedName>
        <fullName evidence="2">Peptidase M41 domain-containing protein</fullName>
    </recommendedName>
</protein>
<dbReference type="SUPFAM" id="SSF140990">
    <property type="entry name" value="FtsH protease domain-like"/>
    <property type="match status" value="1"/>
</dbReference>
<dbReference type="GO" id="GO:0005524">
    <property type="term" value="F:ATP binding"/>
    <property type="evidence" value="ECO:0007669"/>
    <property type="project" value="InterPro"/>
</dbReference>
<dbReference type="GO" id="GO:0004222">
    <property type="term" value="F:metalloendopeptidase activity"/>
    <property type="evidence" value="ECO:0007669"/>
    <property type="project" value="InterPro"/>
</dbReference>
<dbReference type="GO" id="GO:0004176">
    <property type="term" value="F:ATP-dependent peptidase activity"/>
    <property type="evidence" value="ECO:0007669"/>
    <property type="project" value="InterPro"/>
</dbReference>
<proteinExistence type="evidence at transcript level"/>
<reference evidence="1" key="1">
    <citation type="journal article" date="2008" name="BMC Genomics">
        <title>A conifer genomics resource of 200,000 spruce (Picea spp.) ESTs and 6,464 high-quality, sequence-finished full-length cDNAs for Sitka spruce (Picea sitchensis).</title>
        <authorList>
            <person name="Ralph S.G."/>
            <person name="Chun H.J."/>
            <person name="Kolosova N."/>
            <person name="Cooper D."/>
            <person name="Oddy C."/>
            <person name="Ritland C.E."/>
            <person name="Kirkpatrick R."/>
            <person name="Moore R."/>
            <person name="Barber S."/>
            <person name="Holt R.A."/>
            <person name="Jones S.J."/>
            <person name="Marra M.A."/>
            <person name="Douglas C.J."/>
            <person name="Ritland K."/>
            <person name="Bohlmann J."/>
        </authorList>
    </citation>
    <scope>NUCLEOTIDE SEQUENCE</scope>
    <source>
        <tissue evidence="1">Bark</tissue>
    </source>
</reference>